<name>A0A7J6LX86_PEROL</name>
<dbReference type="GO" id="GO:0005856">
    <property type="term" value="C:cytoskeleton"/>
    <property type="evidence" value="ECO:0007669"/>
    <property type="project" value="UniProtKB-ARBA"/>
</dbReference>
<feature type="region of interest" description="Disordered" evidence="3">
    <location>
        <begin position="314"/>
        <end position="369"/>
    </location>
</feature>
<feature type="domain" description="DUF4200" evidence="4">
    <location>
        <begin position="141"/>
        <end position="259"/>
    </location>
</feature>
<dbReference type="PANTHER" id="PTHR21683">
    <property type="entry name" value="COILED-COIL DOMAIN-CONTAINING PROTEIN 42 LIKE-2-LIKE-RELATED"/>
    <property type="match status" value="1"/>
</dbReference>
<protein>
    <submittedName>
        <fullName evidence="6">Coiled-coil domain containing</fullName>
    </submittedName>
</protein>
<dbReference type="InterPro" id="IPR025252">
    <property type="entry name" value="DUF4200"/>
</dbReference>
<evidence type="ECO:0000256" key="2">
    <source>
        <dbReference type="SAM" id="Coils"/>
    </source>
</evidence>
<comment type="caution">
    <text evidence="6">The sequence shown here is derived from an EMBL/GenBank/DDBJ whole genome shotgun (WGS) entry which is preliminary data.</text>
</comment>
<evidence type="ECO:0000256" key="1">
    <source>
        <dbReference type="ARBA" id="ARBA00023054"/>
    </source>
</evidence>
<feature type="compositionally biased region" description="Basic and acidic residues" evidence="3">
    <location>
        <begin position="39"/>
        <end position="48"/>
    </location>
</feature>
<dbReference type="InterPro" id="IPR051147">
    <property type="entry name" value="CFAP_domain-containing"/>
</dbReference>
<feature type="region of interest" description="Disordered" evidence="3">
    <location>
        <begin position="1"/>
        <end position="48"/>
    </location>
</feature>
<organism evidence="6 8">
    <name type="scientific">Perkinsus olseni</name>
    <name type="common">Perkinsus atlanticus</name>
    <dbReference type="NCBI Taxonomy" id="32597"/>
    <lineage>
        <taxon>Eukaryota</taxon>
        <taxon>Sar</taxon>
        <taxon>Alveolata</taxon>
        <taxon>Perkinsozoa</taxon>
        <taxon>Perkinsea</taxon>
        <taxon>Perkinsida</taxon>
        <taxon>Perkinsidae</taxon>
        <taxon>Perkinsus</taxon>
    </lineage>
</organism>
<proteinExistence type="predicted"/>
<feature type="coiled-coil region" evidence="2">
    <location>
        <begin position="413"/>
        <end position="444"/>
    </location>
</feature>
<feature type="compositionally biased region" description="Basic and acidic residues" evidence="3">
    <location>
        <begin position="583"/>
        <end position="593"/>
    </location>
</feature>
<feature type="region of interest" description="Disordered" evidence="3">
    <location>
        <begin position="553"/>
        <end position="593"/>
    </location>
</feature>
<dbReference type="EMBL" id="JABAHT010000275">
    <property type="protein sequence ID" value="KAF4659269.1"/>
    <property type="molecule type" value="Genomic_DNA"/>
</dbReference>
<evidence type="ECO:0000259" key="4">
    <source>
        <dbReference type="Pfam" id="PF13863"/>
    </source>
</evidence>
<dbReference type="OrthoDB" id="10264063at2759"/>
<sequence>MEDRGTPESFGSVTSPKHPGYNPYKLPNSNASIRRHGERQRQREEAVAVERKQLPVSRKYTASSMASKNNRLRPVDIFLTQPKDAEAATLAAIETRSVLALIMDADVDRVKTQEPTTPSLPSIVAKQSQSRFSTRESRHTFLENRKNVLRLRMASEMKRAEIARLDLEARGKEEALARSEELAEEKINSFDAFLKSYDTRAHEAMTKTDTVTALKSDKINKVRYLKEHVLVLERETSRLRTFKQELNRYRKFLADITPEEWFVTKTHEKRERKRKRKERKVAEEWTRIRSSIESNLELELQSIRNAWEERNRRTASSRRGLRGKSREAAQRAAEGELDGMISKRREELSKEYPSRTELERSIESESSGEEIPAYFTEPEQLVDIFTALEDKNLLAIQLEAESDQVLAGLTSKLEETERTAGMRKEELREQKRNLEKTARMEQKACRALSAALVDKSGTDKVDAELQHVEKKVLELYSCIIGESQFAEISHMLEGVEARIEEIGGELDDLGEQDGELINDLEKQVEKTRRDRMRVQKAEDHKQKVEQRLMAAYQRMESSSKGRGTVKPIRFRSSPQDATKNKKQAAEDARKRREQEYSKLLGVNAAEIGARRRSSGSILH</sequence>
<accession>A0A7J6LX86</accession>
<evidence type="ECO:0000313" key="7">
    <source>
        <dbReference type="Proteomes" id="UP000570595"/>
    </source>
</evidence>
<evidence type="ECO:0000313" key="5">
    <source>
        <dbReference type="EMBL" id="KAF4659269.1"/>
    </source>
</evidence>
<dbReference type="EMBL" id="JABANN010000275">
    <property type="protein sequence ID" value="KAF4663912.1"/>
    <property type="molecule type" value="Genomic_DNA"/>
</dbReference>
<evidence type="ECO:0000313" key="8">
    <source>
        <dbReference type="Proteomes" id="UP000572268"/>
    </source>
</evidence>
<feature type="compositionally biased region" description="Basic and acidic residues" evidence="3">
    <location>
        <begin position="341"/>
        <end position="363"/>
    </location>
</feature>
<keyword evidence="1 2" id="KW-0175">Coiled coil</keyword>
<dbReference type="Proteomes" id="UP000572268">
    <property type="component" value="Unassembled WGS sequence"/>
</dbReference>
<dbReference type="Pfam" id="PF13863">
    <property type="entry name" value="DUF4200"/>
    <property type="match status" value="1"/>
</dbReference>
<gene>
    <name evidence="6" type="primary">CCDC37_1</name>
    <name evidence="6" type="ORF">FOL46_004507</name>
    <name evidence="5" type="ORF">FOZ61_004864</name>
</gene>
<reference evidence="7 8" key="1">
    <citation type="submission" date="2020-04" db="EMBL/GenBank/DDBJ databases">
        <title>Perkinsus olseni comparative genomics.</title>
        <authorList>
            <person name="Bogema D.R."/>
        </authorList>
    </citation>
    <scope>NUCLEOTIDE SEQUENCE [LARGE SCALE GENOMIC DNA]</scope>
    <source>
        <strain evidence="5">ATCC PRA-179</strain>
        <strain evidence="6">ATCC PRA-31</strain>
    </source>
</reference>
<dbReference type="AlphaFoldDB" id="A0A7J6LX86"/>
<evidence type="ECO:0000256" key="3">
    <source>
        <dbReference type="SAM" id="MobiDB-lite"/>
    </source>
</evidence>
<dbReference type="PANTHER" id="PTHR21683:SF3">
    <property type="entry name" value="CILIA AND FLAGELLA ASSOCIATED PROTEIN 100"/>
    <property type="match status" value="1"/>
</dbReference>
<evidence type="ECO:0000313" key="6">
    <source>
        <dbReference type="EMBL" id="KAF4663912.1"/>
    </source>
</evidence>
<dbReference type="Proteomes" id="UP000570595">
    <property type="component" value="Unassembled WGS sequence"/>
</dbReference>
<feature type="compositionally biased region" description="Basic residues" evidence="3">
    <location>
        <begin position="314"/>
        <end position="323"/>
    </location>
</feature>